<dbReference type="EMBL" id="MAYW01000084">
    <property type="protein sequence ID" value="ODS31964.1"/>
    <property type="molecule type" value="Genomic_DNA"/>
</dbReference>
<reference evidence="13 14" key="1">
    <citation type="submission" date="2016-07" db="EMBL/GenBank/DDBJ databases">
        <title>Draft genome of Scalindua rubra, obtained from a brine-seawater interface in the Red Sea, sheds light on salt adaptation in anammox bacteria.</title>
        <authorList>
            <person name="Speth D.R."/>
            <person name="Lagkouvardos I."/>
            <person name="Wang Y."/>
            <person name="Qian P.-Y."/>
            <person name="Dutilh B.E."/>
            <person name="Jetten M.S."/>
        </authorList>
    </citation>
    <scope>NUCLEOTIDE SEQUENCE [LARGE SCALE GENOMIC DNA]</scope>
    <source>
        <strain evidence="13">BSI-1</strain>
    </source>
</reference>
<organism evidence="13 14">
    <name type="scientific">Candidatus Scalindua rubra</name>
    <dbReference type="NCBI Taxonomy" id="1872076"/>
    <lineage>
        <taxon>Bacteria</taxon>
        <taxon>Pseudomonadati</taxon>
        <taxon>Planctomycetota</taxon>
        <taxon>Candidatus Brocadiia</taxon>
        <taxon>Candidatus Brocadiales</taxon>
        <taxon>Candidatus Scalinduaceae</taxon>
        <taxon>Candidatus Scalindua</taxon>
    </lineage>
</organism>
<keyword evidence="2" id="KW-0444">Lipid biosynthesis</keyword>
<dbReference type="PANTHER" id="PTHR12358">
    <property type="entry name" value="SPHINGOSINE KINASE"/>
    <property type="match status" value="1"/>
</dbReference>
<dbReference type="GO" id="GO:0005886">
    <property type="term" value="C:plasma membrane"/>
    <property type="evidence" value="ECO:0007669"/>
    <property type="project" value="TreeGrafter"/>
</dbReference>
<evidence type="ECO:0000256" key="11">
    <source>
        <dbReference type="ARBA" id="ARBA00023264"/>
    </source>
</evidence>
<keyword evidence="4" id="KW-0479">Metal-binding</keyword>
<dbReference type="InterPro" id="IPR017438">
    <property type="entry name" value="ATP-NAD_kinase_N"/>
</dbReference>
<evidence type="ECO:0000256" key="3">
    <source>
        <dbReference type="ARBA" id="ARBA00022679"/>
    </source>
</evidence>
<feature type="domain" description="DAGKc" evidence="12">
    <location>
        <begin position="1"/>
        <end position="129"/>
    </location>
</feature>
<dbReference type="GO" id="GO:0046872">
    <property type="term" value="F:metal ion binding"/>
    <property type="evidence" value="ECO:0007669"/>
    <property type="project" value="UniProtKB-KW"/>
</dbReference>
<evidence type="ECO:0000256" key="1">
    <source>
        <dbReference type="ARBA" id="ARBA00001946"/>
    </source>
</evidence>
<evidence type="ECO:0000313" key="13">
    <source>
        <dbReference type="EMBL" id="ODS31964.1"/>
    </source>
</evidence>
<dbReference type="Pfam" id="PF19279">
    <property type="entry name" value="YegS_C"/>
    <property type="match status" value="1"/>
</dbReference>
<keyword evidence="10" id="KW-0594">Phospholipid biosynthesis</keyword>
<keyword evidence="5" id="KW-0547">Nucleotide-binding</keyword>
<dbReference type="EC" id="2.7.1.107" evidence="13"/>
<evidence type="ECO:0000256" key="5">
    <source>
        <dbReference type="ARBA" id="ARBA00022741"/>
    </source>
</evidence>
<dbReference type="NCBIfam" id="TIGR00147">
    <property type="entry name" value="YegS/Rv2252/BmrU family lipid kinase"/>
    <property type="match status" value="1"/>
</dbReference>
<protein>
    <submittedName>
        <fullName evidence="13">Diacylglycerol kinase</fullName>
        <ecNumber evidence="13">2.7.1.107</ecNumber>
    </submittedName>
</protein>
<evidence type="ECO:0000256" key="2">
    <source>
        <dbReference type="ARBA" id="ARBA00022516"/>
    </source>
</evidence>
<comment type="cofactor">
    <cofactor evidence="1">
        <name>Mg(2+)</name>
        <dbReference type="ChEBI" id="CHEBI:18420"/>
    </cofactor>
</comment>
<evidence type="ECO:0000256" key="7">
    <source>
        <dbReference type="ARBA" id="ARBA00022840"/>
    </source>
</evidence>
<evidence type="ECO:0000313" key="14">
    <source>
        <dbReference type="Proteomes" id="UP000094056"/>
    </source>
</evidence>
<dbReference type="PROSITE" id="PS50146">
    <property type="entry name" value="DAGK"/>
    <property type="match status" value="1"/>
</dbReference>
<gene>
    <name evidence="13" type="primary">dagK</name>
    <name evidence="13" type="ORF">SCARUB_02893</name>
</gene>
<comment type="caution">
    <text evidence="13">The sequence shown here is derived from an EMBL/GenBank/DDBJ whole genome shotgun (WGS) entry which is preliminary data.</text>
</comment>
<name>A0A1E3XAG8_9BACT</name>
<dbReference type="InterPro" id="IPR005218">
    <property type="entry name" value="Diacylglycerol/lipid_kinase"/>
</dbReference>
<evidence type="ECO:0000256" key="10">
    <source>
        <dbReference type="ARBA" id="ARBA00023209"/>
    </source>
</evidence>
<dbReference type="Proteomes" id="UP000094056">
    <property type="component" value="Unassembled WGS sequence"/>
</dbReference>
<dbReference type="PANTHER" id="PTHR12358:SF106">
    <property type="entry name" value="LIPID KINASE YEGS"/>
    <property type="match status" value="1"/>
</dbReference>
<dbReference type="GO" id="GO:0004143">
    <property type="term" value="F:ATP-dependent diacylglycerol kinase activity"/>
    <property type="evidence" value="ECO:0007669"/>
    <property type="project" value="UniProtKB-EC"/>
</dbReference>
<dbReference type="SMART" id="SM00046">
    <property type="entry name" value="DAGKc"/>
    <property type="match status" value="1"/>
</dbReference>
<dbReference type="Pfam" id="PF00781">
    <property type="entry name" value="DAGK_cat"/>
    <property type="match status" value="1"/>
</dbReference>
<dbReference type="Gene3D" id="3.40.50.10330">
    <property type="entry name" value="Probable inorganic polyphosphate/atp-NAD kinase, domain 1"/>
    <property type="match status" value="1"/>
</dbReference>
<dbReference type="GO" id="GO:0005524">
    <property type="term" value="F:ATP binding"/>
    <property type="evidence" value="ECO:0007669"/>
    <property type="project" value="UniProtKB-KW"/>
</dbReference>
<evidence type="ECO:0000256" key="9">
    <source>
        <dbReference type="ARBA" id="ARBA00023098"/>
    </source>
</evidence>
<keyword evidence="9" id="KW-0443">Lipid metabolism</keyword>
<keyword evidence="8" id="KW-0460">Magnesium</keyword>
<evidence type="ECO:0000259" key="12">
    <source>
        <dbReference type="PROSITE" id="PS50146"/>
    </source>
</evidence>
<sequence>MQKKLLIILNPIAGKGISKEILHKILGFFRDRGYVVDFCETKRRDDARKTVECLSDDNCKIIVIGGDGTFNEVLNGLRNWKVKLGIIPTGTANVLAKELKIPFDITNACEVIAQENELQLDLGKNEKGYFALLGGVGLDAMVVKSLSSRRCGNISYLSYAIPIINSLLNYKYPRLSVEVDGKLIENNAGLVFVGNTKSYAGPIEVTSYAKVNDGAFDVCIVKMKNRLSILKYIWKAFIRTLPESKDVRYTTGKIVSVTSDLNVPYQIDGEFAGYVPTMFEIVPRTVPVFVPKSILN</sequence>
<dbReference type="GO" id="GO:0008654">
    <property type="term" value="P:phospholipid biosynthetic process"/>
    <property type="evidence" value="ECO:0007669"/>
    <property type="project" value="UniProtKB-KW"/>
</dbReference>
<evidence type="ECO:0000256" key="6">
    <source>
        <dbReference type="ARBA" id="ARBA00022777"/>
    </source>
</evidence>
<keyword evidence="6 13" id="KW-0418">Kinase</keyword>
<keyword evidence="11" id="KW-1208">Phospholipid metabolism</keyword>
<dbReference type="InterPro" id="IPR045540">
    <property type="entry name" value="YegS/DAGK_C"/>
</dbReference>
<accession>A0A1E3XAG8</accession>
<evidence type="ECO:0000256" key="4">
    <source>
        <dbReference type="ARBA" id="ARBA00022723"/>
    </source>
</evidence>
<evidence type="ECO:0000256" key="8">
    <source>
        <dbReference type="ARBA" id="ARBA00022842"/>
    </source>
</evidence>
<dbReference type="AlphaFoldDB" id="A0A1E3XAG8"/>
<dbReference type="Gene3D" id="2.60.200.40">
    <property type="match status" value="1"/>
</dbReference>
<proteinExistence type="predicted"/>
<keyword evidence="7" id="KW-0067">ATP-binding</keyword>
<dbReference type="InterPro" id="IPR016064">
    <property type="entry name" value="NAD/diacylglycerol_kinase_sf"/>
</dbReference>
<keyword evidence="3 13" id="KW-0808">Transferase</keyword>
<dbReference type="InterPro" id="IPR050187">
    <property type="entry name" value="Lipid_Phosphate_FormReg"/>
</dbReference>
<dbReference type="SUPFAM" id="SSF111331">
    <property type="entry name" value="NAD kinase/diacylglycerol kinase-like"/>
    <property type="match status" value="1"/>
</dbReference>
<dbReference type="InterPro" id="IPR001206">
    <property type="entry name" value="Diacylglycerol_kinase_cat_dom"/>
</dbReference>